<organism evidence="1 2">
    <name type="scientific">Treponema parvum</name>
    <dbReference type="NCBI Taxonomy" id="138851"/>
    <lineage>
        <taxon>Bacteria</taxon>
        <taxon>Pseudomonadati</taxon>
        <taxon>Spirochaetota</taxon>
        <taxon>Spirochaetia</taxon>
        <taxon>Spirochaetales</taxon>
        <taxon>Treponemataceae</taxon>
        <taxon>Treponema</taxon>
    </lineage>
</organism>
<dbReference type="EMBL" id="CP054257">
    <property type="protein sequence ID" value="QTQ11561.1"/>
    <property type="molecule type" value="Genomic_DNA"/>
</dbReference>
<name>A0A975EZ23_9SPIR</name>
<proteinExistence type="predicted"/>
<sequence length="380" mass="43310">MSKLNIRNDSYKLGGFFKKKGIERWLYFMCAQSDSTGEERSFFLELQVVNPYISPDKMSFSTKLKTEYSQEQLSEMLYSQESGQTVEAPSYVAVRAGMYGTNAKYISNYFKTKDLAYNKKKHSISLPGCYFSHSELRGKIELSNDDRLRHPEYYSAAGCITWDLNIERLIDFPAGYIKKGNNWIPTGAETVFSGAISVDGNVYTVNPKKCSGYTDKTWGDAFPRPFIHISASSMTSLITGKKLKNTCFTIQGLYENKLCAFIKILSDRIVFVQGKNSYSSEWTCTQMPKNDEDDQLRWSVSLHNKKYIIDIDIFCKTSSMCVRTYESAAVYGKIFKILESGDTSGELRLYKKIKKTVELLEYAKISNAFCEYGEEDSINA</sequence>
<accession>A0A975EZ23</accession>
<reference evidence="1" key="2">
    <citation type="journal article" date="2021" name="Microbiol. Resour. Announc.">
        <title>Complete Genome Sequences of Three Human Oral Treponema parvum Isolates.</title>
        <authorList>
            <person name="Zeng H."/>
            <person name="Watt R.M."/>
        </authorList>
    </citation>
    <scope>NUCLEOTIDE SEQUENCE</scope>
    <source>
        <strain evidence="1">ATCC 700773</strain>
    </source>
</reference>
<evidence type="ECO:0000313" key="2">
    <source>
        <dbReference type="Proteomes" id="UP000671995"/>
    </source>
</evidence>
<dbReference type="RefSeq" id="WP_210118357.1">
    <property type="nucleotide sequence ID" value="NZ_CP054257.1"/>
</dbReference>
<dbReference type="AlphaFoldDB" id="A0A975EZ23"/>
<protein>
    <submittedName>
        <fullName evidence="1">Uncharacterized protein</fullName>
    </submittedName>
</protein>
<reference evidence="1" key="1">
    <citation type="submission" date="2020-05" db="EMBL/GenBank/DDBJ databases">
        <authorList>
            <person name="Zeng H."/>
            <person name="Chan Y.K."/>
            <person name="Watt R.M."/>
        </authorList>
    </citation>
    <scope>NUCLEOTIDE SEQUENCE</scope>
    <source>
        <strain evidence="1">ATCC 700773</strain>
    </source>
</reference>
<gene>
    <name evidence="1" type="ORF">HRI96_04690</name>
</gene>
<dbReference type="Proteomes" id="UP000671995">
    <property type="component" value="Chromosome"/>
</dbReference>
<evidence type="ECO:0000313" key="1">
    <source>
        <dbReference type="EMBL" id="QTQ11561.1"/>
    </source>
</evidence>